<dbReference type="EC" id="3.1.2.6" evidence="2"/>
<dbReference type="PANTHER" id="PTHR42951">
    <property type="entry name" value="METALLO-BETA-LACTAMASE DOMAIN-CONTAINING"/>
    <property type="match status" value="1"/>
</dbReference>
<reference evidence="2" key="1">
    <citation type="submission" date="2016-10" db="EMBL/GenBank/DDBJ databases">
        <title>Sequence of Gallionella enrichment culture.</title>
        <authorList>
            <person name="Poehlein A."/>
            <person name="Muehling M."/>
            <person name="Daniel R."/>
        </authorList>
    </citation>
    <scope>NUCLEOTIDE SEQUENCE</scope>
</reference>
<evidence type="ECO:0000259" key="1">
    <source>
        <dbReference type="SMART" id="SM00849"/>
    </source>
</evidence>
<dbReference type="GO" id="GO:0004416">
    <property type="term" value="F:hydroxyacylglutathione hydrolase activity"/>
    <property type="evidence" value="ECO:0007669"/>
    <property type="project" value="UniProtKB-EC"/>
</dbReference>
<name>A0A1J5PD54_9ZZZZ</name>
<organism evidence="2">
    <name type="scientific">mine drainage metagenome</name>
    <dbReference type="NCBI Taxonomy" id="410659"/>
    <lineage>
        <taxon>unclassified sequences</taxon>
        <taxon>metagenomes</taxon>
        <taxon>ecological metagenomes</taxon>
    </lineage>
</organism>
<dbReference type="PANTHER" id="PTHR42951:SF14">
    <property type="entry name" value="METALLO-BETA-LACTAMASE SUPERFAMILY PROTEIN"/>
    <property type="match status" value="1"/>
</dbReference>
<evidence type="ECO:0000313" key="2">
    <source>
        <dbReference type="EMBL" id="OIQ69569.1"/>
    </source>
</evidence>
<dbReference type="SUPFAM" id="SSF56281">
    <property type="entry name" value="Metallo-hydrolase/oxidoreductase"/>
    <property type="match status" value="1"/>
</dbReference>
<protein>
    <submittedName>
        <fullName evidence="2">Hydroxyacylglutathione hydrolase</fullName>
        <ecNumber evidence="2">3.1.2.6</ecNumber>
    </submittedName>
</protein>
<feature type="domain" description="Metallo-beta-lactamase" evidence="1">
    <location>
        <begin position="20"/>
        <end position="208"/>
    </location>
</feature>
<dbReference type="AlphaFoldDB" id="A0A1J5PD54"/>
<comment type="caution">
    <text evidence="2">The sequence shown here is derived from an EMBL/GenBank/DDBJ whole genome shotgun (WGS) entry which is preliminary data.</text>
</comment>
<dbReference type="Pfam" id="PF00753">
    <property type="entry name" value="Lactamase_B"/>
    <property type="match status" value="1"/>
</dbReference>
<dbReference type="CDD" id="cd06262">
    <property type="entry name" value="metallo-hydrolase-like_MBL-fold"/>
    <property type="match status" value="1"/>
</dbReference>
<dbReference type="Gene3D" id="3.60.15.10">
    <property type="entry name" value="Ribonuclease Z/Hydroxyacylglutathione hydrolase-like"/>
    <property type="match status" value="1"/>
</dbReference>
<dbReference type="InterPro" id="IPR001279">
    <property type="entry name" value="Metallo-B-lactamas"/>
</dbReference>
<accession>A0A1J5PD54</accession>
<sequence length="312" mass="33455">MPPPILPPTVAVLERGWLSANSVVGFEPDGSATVVDTGYVQHAAQTVALVGELLRGRPLRRIVNTHLHSDHCGGNAALQAAHGGPDACAIEVPAGELDAVNAWDEDALSFRATAQRAAGFRAARGIVAGDAVPLGGLRWQAHAAPGHDPHALMLFEPDSGVLISGDALWRDGFGVIFPELRGEPAFAAQRDTLARIAALRPRCVIPGHGEPFVDVDAALQRARQRVDAFVADPLRHARHGVRVLLKFHLLQHADAVPRDALRQWFADAPLLAEVARRYWPQRSLEALFDETLDALCRAGAAHDDGRCVANRG</sequence>
<keyword evidence="2" id="KW-0378">Hydrolase</keyword>
<proteinExistence type="predicted"/>
<dbReference type="InterPro" id="IPR050855">
    <property type="entry name" value="NDM-1-like"/>
</dbReference>
<dbReference type="EMBL" id="MLJW01004655">
    <property type="protein sequence ID" value="OIQ69569.1"/>
    <property type="molecule type" value="Genomic_DNA"/>
</dbReference>
<gene>
    <name evidence="2" type="primary">gloB_22</name>
    <name evidence="2" type="ORF">GALL_488290</name>
</gene>
<dbReference type="SMART" id="SM00849">
    <property type="entry name" value="Lactamase_B"/>
    <property type="match status" value="1"/>
</dbReference>
<dbReference type="InterPro" id="IPR036866">
    <property type="entry name" value="RibonucZ/Hydroxyglut_hydro"/>
</dbReference>